<dbReference type="InterPro" id="IPR016163">
    <property type="entry name" value="Ald_DH_C"/>
</dbReference>
<comment type="similarity">
    <text evidence="1 3 6">Belongs to the aldehyde dehydrogenase family.</text>
</comment>
<dbReference type="FunFam" id="3.40.309.10:FF:000009">
    <property type="entry name" value="Aldehyde dehydrogenase A"/>
    <property type="match status" value="1"/>
</dbReference>
<feature type="active site" evidence="4">
    <location>
        <position position="278"/>
    </location>
</feature>
<dbReference type="InterPro" id="IPR016162">
    <property type="entry name" value="Ald_DH_N"/>
</dbReference>
<evidence type="ECO:0000256" key="5">
    <source>
        <dbReference type="PROSITE-ProRule" id="PRU10007"/>
    </source>
</evidence>
<dbReference type="PROSITE" id="PS00687">
    <property type="entry name" value="ALDEHYDE_DEHYDR_GLU"/>
    <property type="match status" value="1"/>
</dbReference>
<reference evidence="8 9" key="1">
    <citation type="submission" date="2020-08" db="EMBL/GenBank/DDBJ databases">
        <title>Bridging the membrane lipid divide: bacteria of the FCB group superphylum have the potential to synthesize archaeal ether lipids.</title>
        <authorList>
            <person name="Villanueva L."/>
            <person name="Von Meijenfeldt F.A.B."/>
            <person name="Westbye A.B."/>
            <person name="Yadav S."/>
            <person name="Hopmans E.C."/>
            <person name="Dutilh B.E."/>
            <person name="Sinninghe Damste J.S."/>
        </authorList>
    </citation>
    <scope>NUCLEOTIDE SEQUENCE [LARGE SCALE GENOMIC DNA]</scope>
    <source>
        <strain evidence="8">NIOZ-UU17</strain>
    </source>
</reference>
<dbReference type="AlphaFoldDB" id="A0A8J6TR70"/>
<protein>
    <recommendedName>
        <fullName evidence="3">Aldehyde dehydrogenase</fullName>
    </recommendedName>
</protein>
<dbReference type="GO" id="GO:0016620">
    <property type="term" value="F:oxidoreductase activity, acting on the aldehyde or oxo group of donors, NAD or NADP as acceptor"/>
    <property type="evidence" value="ECO:0007669"/>
    <property type="project" value="InterPro"/>
</dbReference>
<dbReference type="InterPro" id="IPR016161">
    <property type="entry name" value="Ald_DH/histidinol_DH"/>
</dbReference>
<dbReference type="InterPro" id="IPR029510">
    <property type="entry name" value="Ald_DH_CS_GLU"/>
</dbReference>
<dbReference type="InterPro" id="IPR012394">
    <property type="entry name" value="Aldehyde_DH_NAD(P)"/>
</dbReference>
<evidence type="ECO:0000256" key="3">
    <source>
        <dbReference type="PIRNR" id="PIRNR036492"/>
    </source>
</evidence>
<dbReference type="CDD" id="cd07099">
    <property type="entry name" value="ALDH_DDALDH"/>
    <property type="match status" value="1"/>
</dbReference>
<keyword evidence="2 3" id="KW-0560">Oxidoreductase</keyword>
<dbReference type="Proteomes" id="UP000605201">
    <property type="component" value="Unassembled WGS sequence"/>
</dbReference>
<feature type="domain" description="Aldehyde dehydrogenase" evidence="7">
    <location>
        <begin position="10"/>
        <end position="470"/>
    </location>
</feature>
<evidence type="ECO:0000313" key="9">
    <source>
        <dbReference type="Proteomes" id="UP000605201"/>
    </source>
</evidence>
<evidence type="ECO:0000259" key="7">
    <source>
        <dbReference type="Pfam" id="PF00171"/>
    </source>
</evidence>
<gene>
    <name evidence="8" type="ORF">H8D96_16105</name>
</gene>
<dbReference type="Gene3D" id="3.40.605.10">
    <property type="entry name" value="Aldehyde Dehydrogenase, Chain A, domain 1"/>
    <property type="match status" value="1"/>
</dbReference>
<evidence type="ECO:0000256" key="4">
    <source>
        <dbReference type="PIRSR" id="PIRSR036492-1"/>
    </source>
</evidence>
<evidence type="ECO:0000313" key="8">
    <source>
        <dbReference type="EMBL" id="MBC8433433.1"/>
    </source>
</evidence>
<dbReference type="InterPro" id="IPR015590">
    <property type="entry name" value="Aldehyde_DH_dom"/>
</dbReference>
<dbReference type="EMBL" id="JACNIG010000299">
    <property type="protein sequence ID" value="MBC8433433.1"/>
    <property type="molecule type" value="Genomic_DNA"/>
</dbReference>
<feature type="active site" evidence="4 5">
    <location>
        <position position="244"/>
    </location>
</feature>
<dbReference type="Gene3D" id="3.40.309.10">
    <property type="entry name" value="Aldehyde Dehydrogenase, Chain A, domain 2"/>
    <property type="match status" value="1"/>
</dbReference>
<name>A0A8J6TR70_9BACT</name>
<dbReference type="Pfam" id="PF00171">
    <property type="entry name" value="Aldedh"/>
    <property type="match status" value="1"/>
</dbReference>
<sequence length="529" mass="58105">MSLDLTVPSSERTVCRSPATGEILGHSPLTPVAELEQIVATARIAQKSWSNLPVKQRVKHLLRVRDYISQNAEEIAEVIARDNGKTRVDAMSAEVLPAVMSVDYYAKSAQKFLKDRHVVPGNIVLANKISKIVRVPYGVIGVISPWNYPFSIPFAEVVMGLLAGNAVILKTATQTQMVGLKLEECFKAAKLPEGIFTHVNIPGRLAGSAFLKNNIDKLFFTGSVAVGKQLMKEAAETLTPLVLELGGNDAMLVCEDADLHRAASGAVWAGLSNCGQSCGGVERIYVHEKVYESFLKYLKSKVEALRVGIDLDFNVDLGVMTTERQVQTVKRHLEEALSKGAVVYARSAQPPGEGSGHSLPAYVLTDVHHDMLVMREETFGPLLGVMKVKDMDEAVALANDSDLGLTGSVWSEDRKYAEKLGRRIMAGVITINDHLFSQGLAETPWGGFKNSGIGRTHGAIGFDEMTQPQVIIHDILPFARRNMWWHPHGKNIFQGLSGVVNCLYSRSVSKRLKGLWHLLKIVPRYFTTR</sequence>
<dbReference type="GO" id="GO:0006081">
    <property type="term" value="P:aldehyde metabolic process"/>
    <property type="evidence" value="ECO:0007669"/>
    <property type="project" value="InterPro"/>
</dbReference>
<evidence type="ECO:0000256" key="6">
    <source>
        <dbReference type="RuleBase" id="RU003345"/>
    </source>
</evidence>
<dbReference type="SUPFAM" id="SSF53720">
    <property type="entry name" value="ALDH-like"/>
    <property type="match status" value="1"/>
</dbReference>
<evidence type="ECO:0000256" key="2">
    <source>
        <dbReference type="ARBA" id="ARBA00023002"/>
    </source>
</evidence>
<dbReference type="InterPro" id="IPR016160">
    <property type="entry name" value="Ald_DH_CS_CYS"/>
</dbReference>
<organism evidence="8 9">
    <name type="scientific">Candidatus Desulfatibia vada</name>
    <dbReference type="NCBI Taxonomy" id="2841696"/>
    <lineage>
        <taxon>Bacteria</taxon>
        <taxon>Pseudomonadati</taxon>
        <taxon>Thermodesulfobacteriota</taxon>
        <taxon>Desulfobacteria</taxon>
        <taxon>Desulfobacterales</taxon>
        <taxon>Desulfobacterales incertae sedis</taxon>
        <taxon>Candidatus Desulfatibia</taxon>
    </lineage>
</organism>
<evidence type="ECO:0000256" key="1">
    <source>
        <dbReference type="ARBA" id="ARBA00009986"/>
    </source>
</evidence>
<accession>A0A8J6TR70</accession>
<comment type="caution">
    <text evidence="8">The sequence shown here is derived from an EMBL/GenBank/DDBJ whole genome shotgun (WGS) entry which is preliminary data.</text>
</comment>
<proteinExistence type="inferred from homology"/>
<dbReference type="PIRSF" id="PIRSF036492">
    <property type="entry name" value="ALDH"/>
    <property type="match status" value="1"/>
</dbReference>
<dbReference type="PANTHER" id="PTHR11699">
    <property type="entry name" value="ALDEHYDE DEHYDROGENASE-RELATED"/>
    <property type="match status" value="1"/>
</dbReference>
<dbReference type="PROSITE" id="PS00070">
    <property type="entry name" value="ALDEHYDE_DEHYDR_CYS"/>
    <property type="match status" value="1"/>
</dbReference>